<feature type="region of interest" description="Disordered" evidence="1">
    <location>
        <begin position="78"/>
        <end position="169"/>
    </location>
</feature>
<proteinExistence type="predicted"/>
<evidence type="ECO:0000256" key="1">
    <source>
        <dbReference type="SAM" id="MobiDB-lite"/>
    </source>
</evidence>
<dbReference type="Proteomes" id="UP001054902">
    <property type="component" value="Unassembled WGS sequence"/>
</dbReference>
<feature type="compositionally biased region" description="Basic and acidic residues" evidence="1">
    <location>
        <begin position="135"/>
        <end position="146"/>
    </location>
</feature>
<comment type="caution">
    <text evidence="2">The sequence shown here is derived from an EMBL/GenBank/DDBJ whole genome shotgun (WGS) entry which is preliminary data.</text>
</comment>
<gene>
    <name evidence="2" type="ORF">CTEN210_01633</name>
</gene>
<evidence type="ECO:0000313" key="2">
    <source>
        <dbReference type="EMBL" id="GFH45159.1"/>
    </source>
</evidence>
<reference evidence="2 3" key="1">
    <citation type="journal article" date="2021" name="Sci. Rep.">
        <title>The genome of the diatom Chaetoceros tenuissimus carries an ancient integrated fragment of an extant virus.</title>
        <authorList>
            <person name="Hongo Y."/>
            <person name="Kimura K."/>
            <person name="Takaki Y."/>
            <person name="Yoshida Y."/>
            <person name="Baba S."/>
            <person name="Kobayashi G."/>
            <person name="Nagasaki K."/>
            <person name="Hano T."/>
            <person name="Tomaru Y."/>
        </authorList>
    </citation>
    <scope>NUCLEOTIDE SEQUENCE [LARGE SCALE GENOMIC DNA]</scope>
    <source>
        <strain evidence="2 3">NIES-3715</strain>
    </source>
</reference>
<feature type="compositionally biased region" description="Basic residues" evidence="1">
    <location>
        <begin position="89"/>
        <end position="103"/>
    </location>
</feature>
<evidence type="ECO:0000313" key="3">
    <source>
        <dbReference type="Proteomes" id="UP001054902"/>
    </source>
</evidence>
<protein>
    <submittedName>
        <fullName evidence="2">Uncharacterized protein</fullName>
    </submittedName>
</protein>
<name>A0AAD3CGD4_9STRA</name>
<dbReference type="EMBL" id="BLLK01000020">
    <property type="protein sequence ID" value="GFH45159.1"/>
    <property type="molecule type" value="Genomic_DNA"/>
</dbReference>
<dbReference type="AlphaFoldDB" id="A0AAD3CGD4"/>
<organism evidence="2 3">
    <name type="scientific">Chaetoceros tenuissimus</name>
    <dbReference type="NCBI Taxonomy" id="426638"/>
    <lineage>
        <taxon>Eukaryota</taxon>
        <taxon>Sar</taxon>
        <taxon>Stramenopiles</taxon>
        <taxon>Ochrophyta</taxon>
        <taxon>Bacillariophyta</taxon>
        <taxon>Coscinodiscophyceae</taxon>
        <taxon>Chaetocerotophycidae</taxon>
        <taxon>Chaetocerotales</taxon>
        <taxon>Chaetocerotaceae</taxon>
        <taxon>Chaetoceros</taxon>
    </lineage>
</organism>
<keyword evidence="3" id="KW-1185">Reference proteome</keyword>
<feature type="compositionally biased region" description="Polar residues" evidence="1">
    <location>
        <begin position="147"/>
        <end position="166"/>
    </location>
</feature>
<sequence length="181" mass="20329">MGVEKYLEEQKESPNSDFHFTGKRQYDKGTKVAKHFRVQGIIKRVGKSHYDVEYIYNGKTGKIAIDKMAAYVQDYIAENQSPVSSKQQTSKRKKRSQKKKKRSSSSESVEDLKDEASLSQAFDVGTEQSKGHGIKSNEPDTKDEGTRPQQINSSNESTKSIPSQRHSLLPFGVIATTSSYC</sequence>
<feature type="compositionally biased region" description="Basic and acidic residues" evidence="1">
    <location>
        <begin position="1"/>
        <end position="14"/>
    </location>
</feature>
<accession>A0AAD3CGD4</accession>
<feature type="region of interest" description="Disordered" evidence="1">
    <location>
        <begin position="1"/>
        <end position="23"/>
    </location>
</feature>